<protein>
    <recommendedName>
        <fullName evidence="3">Rna-directed dna polymerase from mobile element jockey-like</fullName>
    </recommendedName>
</protein>
<sequence>MALIKLQANLKFCLQMSIVLFNIFVSNMDSGIECTLSKFVEDTKLCGVVNMTYWRRTWGLGHDDQAGDGKITSGHYLNRHAVRRDTLQTGLPASRERDNASVGLPSECPIAWDLRSPLNHVEA</sequence>
<organism evidence="1 2">
    <name type="scientific">Limosa lapponica baueri</name>
    <dbReference type="NCBI Taxonomy" id="1758121"/>
    <lineage>
        <taxon>Eukaryota</taxon>
        <taxon>Metazoa</taxon>
        <taxon>Chordata</taxon>
        <taxon>Craniata</taxon>
        <taxon>Vertebrata</taxon>
        <taxon>Euteleostomi</taxon>
        <taxon>Archelosauria</taxon>
        <taxon>Archosauria</taxon>
        <taxon>Dinosauria</taxon>
        <taxon>Saurischia</taxon>
        <taxon>Theropoda</taxon>
        <taxon>Coelurosauria</taxon>
        <taxon>Aves</taxon>
        <taxon>Neognathae</taxon>
        <taxon>Neoaves</taxon>
        <taxon>Charadriiformes</taxon>
        <taxon>Scolopacidae</taxon>
        <taxon>Limosa</taxon>
    </lineage>
</organism>
<reference evidence="2" key="1">
    <citation type="submission" date="2017-11" db="EMBL/GenBank/DDBJ databases">
        <authorList>
            <person name="Lima N.C."/>
            <person name="Parody-Merino A.M."/>
            <person name="Battley P.F."/>
            <person name="Fidler A.E."/>
            <person name="Prosdocimi F."/>
        </authorList>
    </citation>
    <scope>NUCLEOTIDE SEQUENCE [LARGE SCALE GENOMIC DNA]</scope>
</reference>
<evidence type="ECO:0000313" key="2">
    <source>
        <dbReference type="Proteomes" id="UP000233556"/>
    </source>
</evidence>
<evidence type="ECO:0008006" key="3">
    <source>
        <dbReference type="Google" id="ProtNLM"/>
    </source>
</evidence>
<dbReference type="OrthoDB" id="416454at2759"/>
<reference evidence="2" key="2">
    <citation type="submission" date="2017-12" db="EMBL/GenBank/DDBJ databases">
        <title>Genome sequence of the Bar-tailed Godwit (Limosa lapponica baueri).</title>
        <authorList>
            <person name="Lima N.C.B."/>
            <person name="Parody-Merino A.M."/>
            <person name="Battley P.F."/>
            <person name="Fidler A.E."/>
            <person name="Prosdocimi F."/>
        </authorList>
    </citation>
    <scope>NUCLEOTIDE SEQUENCE [LARGE SCALE GENOMIC DNA]</scope>
</reference>
<evidence type="ECO:0000313" key="1">
    <source>
        <dbReference type="EMBL" id="PKU44465.1"/>
    </source>
</evidence>
<dbReference type="Proteomes" id="UP000233556">
    <property type="component" value="Unassembled WGS sequence"/>
</dbReference>
<accession>A0A2I0UEK0</accession>
<dbReference type="EMBL" id="KZ505825">
    <property type="protein sequence ID" value="PKU44465.1"/>
    <property type="molecule type" value="Genomic_DNA"/>
</dbReference>
<gene>
    <name evidence="1" type="ORF">llap_5232</name>
</gene>
<keyword evidence="2" id="KW-1185">Reference proteome</keyword>
<proteinExistence type="predicted"/>
<name>A0A2I0UEK0_LIMLA</name>
<dbReference type="AlphaFoldDB" id="A0A2I0UEK0"/>